<evidence type="ECO:0000313" key="2">
    <source>
        <dbReference type="EMBL" id="ADO71317.1"/>
    </source>
</evidence>
<gene>
    <name evidence="2" type="ordered locus">STAUR_3527</name>
    <name evidence="3" type="ORF">STIAU_4917</name>
</gene>
<feature type="chain" id="PRO_5010840016" evidence="1">
    <location>
        <begin position="29"/>
        <end position="139"/>
    </location>
</feature>
<sequence length="139" mass="15331">MNPSPSSPVSRAVVTALTCLVLALPSHAQAPASKPAAPAGDTLLLTIFLRHDQGKTVDEINAHLERTGFRKSFPPEGVEVVSWYVMMGVGQVVTLRLPPDKLRAVNLAIEKGAWGGFRTEFYPTYDYRPIWEESRAKNR</sequence>
<dbReference type="EMBL" id="CP002271">
    <property type="protein sequence ID" value="ADO71317.1"/>
    <property type="molecule type" value="Genomic_DNA"/>
</dbReference>
<reference evidence="3 5" key="1">
    <citation type="submission" date="2006-04" db="EMBL/GenBank/DDBJ databases">
        <authorList>
            <person name="Nierman W.C."/>
        </authorList>
    </citation>
    <scope>NUCLEOTIDE SEQUENCE [LARGE SCALE GENOMIC DNA]</scope>
    <source>
        <strain evidence="3 5">DW4/3-1</strain>
    </source>
</reference>
<dbReference type="OrthoDB" id="767859at2"/>
<feature type="signal peptide" evidence="1">
    <location>
        <begin position="1"/>
        <end position="28"/>
    </location>
</feature>
<dbReference type="AlphaFoldDB" id="Q08MK6"/>
<name>Q08MK6_STIAD</name>
<dbReference type="Proteomes" id="UP000001351">
    <property type="component" value="Chromosome"/>
</dbReference>
<dbReference type="EMBL" id="AAMD01000353">
    <property type="protein sequence ID" value="EAU61712.1"/>
    <property type="molecule type" value="Genomic_DNA"/>
</dbReference>
<dbReference type="HOGENOM" id="CLU_102088_2_0_7"/>
<dbReference type="eggNOG" id="ENOG5032S7C">
    <property type="taxonomic scope" value="Bacteria"/>
</dbReference>
<dbReference type="PATRIC" id="fig|378806.16.peg.416"/>
<reference evidence="2 4" key="2">
    <citation type="journal article" date="2011" name="Mol. Biol. Evol.">
        <title>Comparative genomic analysis of fruiting body formation in Myxococcales.</title>
        <authorList>
            <person name="Huntley S."/>
            <person name="Hamann N."/>
            <person name="Wegener-Feldbrugge S."/>
            <person name="Treuner-Lange A."/>
            <person name="Kube M."/>
            <person name="Reinhardt R."/>
            <person name="Klages S."/>
            <person name="Muller R."/>
            <person name="Ronning C.M."/>
            <person name="Nierman W.C."/>
            <person name="Sogaard-Andersen L."/>
        </authorList>
    </citation>
    <scope>NUCLEOTIDE SEQUENCE [LARGE SCALE GENOMIC DNA]</scope>
    <source>
        <strain evidence="2 4">DW4/3-1</strain>
    </source>
</reference>
<protein>
    <submittedName>
        <fullName evidence="2">Conserved uncharacterized protein</fullName>
    </submittedName>
</protein>
<organism evidence="3 5">
    <name type="scientific">Stigmatella aurantiaca (strain DW4/3-1)</name>
    <dbReference type="NCBI Taxonomy" id="378806"/>
    <lineage>
        <taxon>Bacteria</taxon>
        <taxon>Pseudomonadati</taxon>
        <taxon>Myxococcota</taxon>
        <taxon>Myxococcia</taxon>
        <taxon>Myxococcales</taxon>
        <taxon>Cystobacterineae</taxon>
        <taxon>Archangiaceae</taxon>
        <taxon>Stigmatella</taxon>
    </lineage>
</organism>
<dbReference type="STRING" id="378806.STAUR_3527"/>
<evidence type="ECO:0000313" key="4">
    <source>
        <dbReference type="Proteomes" id="UP000001351"/>
    </source>
</evidence>
<accession>Q08MK6</accession>
<evidence type="ECO:0000256" key="1">
    <source>
        <dbReference type="SAM" id="SignalP"/>
    </source>
</evidence>
<dbReference type="Proteomes" id="UP000032702">
    <property type="component" value="Unassembled WGS sequence"/>
</dbReference>
<dbReference type="KEGG" id="sur:STAUR_3527"/>
<keyword evidence="1" id="KW-0732">Signal</keyword>
<proteinExistence type="predicted"/>
<evidence type="ECO:0000313" key="3">
    <source>
        <dbReference type="EMBL" id="EAU61712.1"/>
    </source>
</evidence>
<keyword evidence="4" id="KW-1185">Reference proteome</keyword>
<evidence type="ECO:0000313" key="5">
    <source>
        <dbReference type="Proteomes" id="UP000032702"/>
    </source>
</evidence>
<dbReference type="RefSeq" id="WP_002620353.1">
    <property type="nucleotide sequence ID" value="NC_014623.1"/>
</dbReference>